<reference evidence="11 12" key="1">
    <citation type="submission" date="2024-02" db="EMBL/GenBank/DDBJ databases">
        <authorList>
            <person name="Vignale AGUSTIN F."/>
            <person name="Sosa J E."/>
            <person name="Modenutti C."/>
        </authorList>
    </citation>
    <scope>NUCLEOTIDE SEQUENCE [LARGE SCALE GENOMIC DNA]</scope>
</reference>
<comment type="caution">
    <text evidence="11">The sequence shown here is derived from an EMBL/GenBank/DDBJ whole genome shotgun (WGS) entry which is preliminary data.</text>
</comment>
<gene>
    <name evidence="11" type="ORF">ILEXP_LOCUS6001</name>
</gene>
<evidence type="ECO:0000256" key="2">
    <source>
        <dbReference type="ARBA" id="ARBA00007214"/>
    </source>
</evidence>
<proteinExistence type="inferred from homology"/>
<dbReference type="GO" id="GO:0005634">
    <property type="term" value="C:nucleus"/>
    <property type="evidence" value="ECO:0007669"/>
    <property type="project" value="UniProtKB-SubCell"/>
</dbReference>
<dbReference type="Proteomes" id="UP001642360">
    <property type="component" value="Unassembled WGS sequence"/>
</dbReference>
<keyword evidence="5" id="KW-0010">Activator</keyword>
<dbReference type="EMBL" id="CAUOFW020000903">
    <property type="protein sequence ID" value="CAK9138654.1"/>
    <property type="molecule type" value="Genomic_DNA"/>
</dbReference>
<sequence length="458" mass="51454">MGDFDGDERDNWTHEEFNDKIFRENEGRNSLLVGSVDLKLHEGIGRVGAIKFKHGAHWMKIQKFRLGARVVDRVTGTRVKEAKTESFLIKDRRNKRSKKSGLPSLCDDVSQLKHIGERSHLRKCLNEANINTVQDFLTLLNMNPERLQQLLGPGAKKEVTLDHARKCIIDKKVYLYHYPPSQQNTGVVFNVVGQVLGLLLTCQYVPFDKLSKIQKVDAHKSVVSALAHLDNALLFDDETSLLQYSSDRSNASEPSYLPNMDTHRGQNFVAFEMNREYGHTLPSASFQGINSSDAFYPSIYPILQRPSDHISEMSVEYRHTQQSIIPSISPPGGTCSVDDFGVAGQGNMVLIVDTPVSAPGQGPNFPTPSINLEDIFPGFDEFEHHKFLNENLNLQSEAPGPELDANQHSAATGFIFVGPQPDKALKSWTMLFSVVRCFSKWRNFALDGIHVQKKTRFC</sequence>
<dbReference type="PANTHER" id="PTHR31713">
    <property type="entry name" value="OS02G0177800 PROTEIN"/>
    <property type="match status" value="1"/>
</dbReference>
<evidence type="ECO:0000259" key="8">
    <source>
        <dbReference type="Pfam" id="PF07887"/>
    </source>
</evidence>
<evidence type="ECO:0000256" key="7">
    <source>
        <dbReference type="ARBA" id="ARBA00023242"/>
    </source>
</evidence>
<dbReference type="AlphaFoldDB" id="A0ABC8R6V9"/>
<name>A0ABC8R6V9_9AQUA</name>
<evidence type="ECO:0000259" key="9">
    <source>
        <dbReference type="Pfam" id="PF20451"/>
    </source>
</evidence>
<dbReference type="InterPro" id="IPR046830">
    <property type="entry name" value="Calmod_bind_M"/>
</dbReference>
<accession>A0ABC8R6V9</accession>
<dbReference type="InterPro" id="IPR012416">
    <property type="entry name" value="CBP60"/>
</dbReference>
<keyword evidence="6" id="KW-0804">Transcription</keyword>
<evidence type="ECO:0000313" key="12">
    <source>
        <dbReference type="Proteomes" id="UP001642360"/>
    </source>
</evidence>
<keyword evidence="3" id="KW-0805">Transcription regulation</keyword>
<evidence type="ECO:0000256" key="6">
    <source>
        <dbReference type="ARBA" id="ARBA00023163"/>
    </source>
</evidence>
<dbReference type="Pfam" id="PF20452">
    <property type="entry name" value="Calmod_bind_C"/>
    <property type="match status" value="1"/>
</dbReference>
<feature type="domain" description="Calmodulin binding protein central" evidence="9">
    <location>
        <begin position="105"/>
        <end position="167"/>
    </location>
</feature>
<evidence type="ECO:0000256" key="4">
    <source>
        <dbReference type="ARBA" id="ARBA00023125"/>
    </source>
</evidence>
<organism evidence="11 12">
    <name type="scientific">Ilex paraguariensis</name>
    <name type="common">yerba mate</name>
    <dbReference type="NCBI Taxonomy" id="185542"/>
    <lineage>
        <taxon>Eukaryota</taxon>
        <taxon>Viridiplantae</taxon>
        <taxon>Streptophyta</taxon>
        <taxon>Embryophyta</taxon>
        <taxon>Tracheophyta</taxon>
        <taxon>Spermatophyta</taxon>
        <taxon>Magnoliopsida</taxon>
        <taxon>eudicotyledons</taxon>
        <taxon>Gunneridae</taxon>
        <taxon>Pentapetalae</taxon>
        <taxon>asterids</taxon>
        <taxon>campanulids</taxon>
        <taxon>Aquifoliales</taxon>
        <taxon>Aquifoliaceae</taxon>
        <taxon>Ilex</taxon>
    </lineage>
</organism>
<dbReference type="InterPro" id="IPR046831">
    <property type="entry name" value="Calmodulin_bind_N"/>
</dbReference>
<keyword evidence="12" id="KW-1185">Reference proteome</keyword>
<dbReference type="Pfam" id="PF07887">
    <property type="entry name" value="Calmodulin_bind"/>
    <property type="match status" value="1"/>
</dbReference>
<evidence type="ECO:0000259" key="10">
    <source>
        <dbReference type="Pfam" id="PF20452"/>
    </source>
</evidence>
<dbReference type="Pfam" id="PF20451">
    <property type="entry name" value="Calmod_bind_M"/>
    <property type="match status" value="1"/>
</dbReference>
<protein>
    <submittedName>
        <fullName evidence="11">Uncharacterized protein</fullName>
    </submittedName>
</protein>
<comment type="similarity">
    <text evidence="2">Belongs to the plant ACBP60 protein family.</text>
</comment>
<keyword evidence="4" id="KW-0238">DNA-binding</keyword>
<dbReference type="GO" id="GO:0003677">
    <property type="term" value="F:DNA binding"/>
    <property type="evidence" value="ECO:0007669"/>
    <property type="project" value="UniProtKB-KW"/>
</dbReference>
<comment type="subcellular location">
    <subcellularLocation>
        <location evidence="1">Nucleus</location>
    </subcellularLocation>
</comment>
<evidence type="ECO:0000256" key="1">
    <source>
        <dbReference type="ARBA" id="ARBA00004123"/>
    </source>
</evidence>
<evidence type="ECO:0000313" key="11">
    <source>
        <dbReference type="EMBL" id="CAK9138654.1"/>
    </source>
</evidence>
<feature type="domain" description="Calmodulin binding protein C-terminal" evidence="10">
    <location>
        <begin position="172"/>
        <end position="231"/>
    </location>
</feature>
<dbReference type="PANTHER" id="PTHR31713:SF14">
    <property type="entry name" value="CALMODULIN-BINDING PROTEIN 60 A"/>
    <property type="match status" value="1"/>
</dbReference>
<evidence type="ECO:0000256" key="3">
    <source>
        <dbReference type="ARBA" id="ARBA00023015"/>
    </source>
</evidence>
<dbReference type="InterPro" id="IPR046829">
    <property type="entry name" value="Calmod_bind_C"/>
</dbReference>
<keyword evidence="7" id="KW-0539">Nucleus</keyword>
<feature type="domain" description="Calmodulin binding protein-like N-terminal" evidence="8">
    <location>
        <begin position="2"/>
        <end position="92"/>
    </location>
</feature>
<evidence type="ECO:0000256" key="5">
    <source>
        <dbReference type="ARBA" id="ARBA00023159"/>
    </source>
</evidence>